<dbReference type="OMA" id="YNERSAF"/>
<comment type="caution">
    <text evidence="1">The sequence shown here is derived from an EMBL/GenBank/DDBJ whole genome shotgun (WGS) entry which is preliminary data.</text>
</comment>
<dbReference type="VEuPathDB" id="AmoebaDB:EHI8A_004380"/>
<evidence type="ECO:0000313" key="2">
    <source>
        <dbReference type="Proteomes" id="UP000078387"/>
    </source>
</evidence>
<sequence length="323" mass="37429">MEPPKKSTNFQRKPLTEAKRLSMSFEAEQECALICLLIYEGFNMQFSVPRKSSEICQFLDLVRIYGKNINIDMKEEIKTIVAKNLKGVNPKSKHHVKYERRNTMAATINFLLELLQKMGCEYKEKGTKGSNITLKMKKIKHLKYRSVNWDSEKIATIGDIVNRRIKQFFRGKKRETLVDLPCSMIQVNDLVDGYYNEKSAFKWVSPASRSIQQDPDGDDETLEECHVPLVEENVLPKIVTDEVIAQKYEENSKSSDNKLIKEDLETNTFEIKNEVDHFRNDLMKESQSKDLKSSEGDIISKRLHASCMLNSNEGFFIEGTFRY</sequence>
<name>A0A5K1U9X0_ENTHI</name>
<accession>A0A5K1U9X0</accession>
<protein>
    <submittedName>
        <fullName evidence="1">Uncharacterized protein</fullName>
    </submittedName>
</protein>
<reference evidence="1 2" key="1">
    <citation type="submission" date="2016-05" db="EMBL/GenBank/DDBJ databases">
        <title>First whole genome sequencing of Entamoeba histolytica HM1:IMSS-clone-6.</title>
        <authorList>
            <person name="Mukherjee Avik.K."/>
            <person name="Izumyama S."/>
            <person name="Nakada-Tsukui K."/>
            <person name="Nozaki T."/>
        </authorList>
    </citation>
    <scope>NUCLEOTIDE SEQUENCE [LARGE SCALE GENOMIC DNA]</scope>
    <source>
        <strain evidence="1 2">HM1:IMSS clone 6</strain>
    </source>
</reference>
<gene>
    <name evidence="1" type="ORF">CL6EHI_168200</name>
</gene>
<dbReference type="AlphaFoldDB" id="A0A5K1U9X0"/>
<dbReference type="VEuPathDB" id="AmoebaDB:EHI7A_006800"/>
<evidence type="ECO:0000313" key="1">
    <source>
        <dbReference type="EMBL" id="GAT96351.1"/>
    </source>
</evidence>
<dbReference type="EMBL" id="BDEQ01000001">
    <property type="protein sequence ID" value="GAT96351.1"/>
    <property type="molecule type" value="Genomic_DNA"/>
</dbReference>
<dbReference type="VEuPathDB" id="AmoebaDB:KM1_015720"/>
<dbReference type="VEuPathDB" id="AmoebaDB:EHI5A_014870"/>
<organism evidence="1 2">
    <name type="scientific">Entamoeba histolytica</name>
    <dbReference type="NCBI Taxonomy" id="5759"/>
    <lineage>
        <taxon>Eukaryota</taxon>
        <taxon>Amoebozoa</taxon>
        <taxon>Evosea</taxon>
        <taxon>Archamoebae</taxon>
        <taxon>Mastigamoebida</taxon>
        <taxon>Entamoebidae</taxon>
        <taxon>Entamoeba</taxon>
    </lineage>
</organism>
<proteinExistence type="predicted"/>
<dbReference type="Proteomes" id="UP000078387">
    <property type="component" value="Unassembled WGS sequence"/>
</dbReference>
<dbReference type="VEuPathDB" id="AmoebaDB:EHI_168200"/>